<comment type="caution">
    <text evidence="1">The sequence shown here is derived from an EMBL/GenBank/DDBJ whole genome shotgun (WGS) entry which is preliminary data.</text>
</comment>
<sequence>MFNLILTIMKKTFLKSTMPFTAAVVLGISGAFFTTSMQSASKLAPRDGYINSLSGVCDVQVQCSDNSNNPICKANGQTAFGKANNCGETLYMP</sequence>
<accession>A0ABP7GTJ3</accession>
<dbReference type="EMBL" id="BAABDU010000004">
    <property type="protein sequence ID" value="GAA3773031.1"/>
    <property type="molecule type" value="Genomic_DNA"/>
</dbReference>
<evidence type="ECO:0000313" key="2">
    <source>
        <dbReference type="Proteomes" id="UP001500748"/>
    </source>
</evidence>
<organism evidence="1 2">
    <name type="scientific">Flavobacterium ginsengiterrae</name>
    <dbReference type="NCBI Taxonomy" id="871695"/>
    <lineage>
        <taxon>Bacteria</taxon>
        <taxon>Pseudomonadati</taxon>
        <taxon>Bacteroidota</taxon>
        <taxon>Flavobacteriia</taxon>
        <taxon>Flavobacteriales</taxon>
        <taxon>Flavobacteriaceae</taxon>
        <taxon>Flavobacterium</taxon>
    </lineage>
</organism>
<name>A0ABP7GTJ3_9FLAO</name>
<dbReference type="Proteomes" id="UP001500748">
    <property type="component" value="Unassembled WGS sequence"/>
</dbReference>
<protein>
    <recommendedName>
        <fullName evidence="3">Secreted protein</fullName>
    </recommendedName>
</protein>
<keyword evidence="2" id="KW-1185">Reference proteome</keyword>
<evidence type="ECO:0008006" key="3">
    <source>
        <dbReference type="Google" id="ProtNLM"/>
    </source>
</evidence>
<evidence type="ECO:0000313" key="1">
    <source>
        <dbReference type="EMBL" id="GAA3773031.1"/>
    </source>
</evidence>
<proteinExistence type="predicted"/>
<gene>
    <name evidence="1" type="ORF">GCM10022423_29310</name>
</gene>
<reference evidence="2" key="1">
    <citation type="journal article" date="2019" name="Int. J. Syst. Evol. Microbiol.">
        <title>The Global Catalogue of Microorganisms (GCM) 10K type strain sequencing project: providing services to taxonomists for standard genome sequencing and annotation.</title>
        <authorList>
            <consortium name="The Broad Institute Genomics Platform"/>
            <consortium name="The Broad Institute Genome Sequencing Center for Infectious Disease"/>
            <person name="Wu L."/>
            <person name="Ma J."/>
        </authorList>
    </citation>
    <scope>NUCLEOTIDE SEQUENCE [LARGE SCALE GENOMIC DNA]</scope>
    <source>
        <strain evidence="2">JCM 17337</strain>
    </source>
</reference>
<dbReference type="RefSeq" id="WP_179005305.1">
    <property type="nucleotide sequence ID" value="NZ_BAABDU010000004.1"/>
</dbReference>